<evidence type="ECO:0000256" key="1">
    <source>
        <dbReference type="SAM" id="SignalP"/>
    </source>
</evidence>
<feature type="chain" id="PRO_5035429565" description="Infection structure specific protein" evidence="1">
    <location>
        <begin position="20"/>
        <end position="183"/>
    </location>
</feature>
<evidence type="ECO:0008006" key="4">
    <source>
        <dbReference type="Google" id="ProtNLM"/>
    </source>
</evidence>
<comment type="caution">
    <text evidence="2">The sequence shown here is derived from an EMBL/GenBank/DDBJ whole genome shotgun (WGS) entry which is preliminary data.</text>
</comment>
<sequence length="183" mass="19053">MRSFLLFTSLLGVASTSVAEIITLGAVPTGLHPAPIEARQDLQCASSVLTELLPPTPDSSDLVDWEVETQQDPAACTVTAPASLSSAYTSWMSQITEWAQSVEDEAASQTDCGAELFTLSFSGFCSSSRTVYFSEAAQQTTTEVYGPVPLPTNTVRIGAASKNTGLISSGIALACVVAAVLAL</sequence>
<keyword evidence="1" id="KW-0732">Signal</keyword>
<evidence type="ECO:0000313" key="3">
    <source>
        <dbReference type="Proteomes" id="UP000813444"/>
    </source>
</evidence>
<organism evidence="2 3">
    <name type="scientific">Stachybotrys elegans</name>
    <dbReference type="NCBI Taxonomy" id="80388"/>
    <lineage>
        <taxon>Eukaryota</taxon>
        <taxon>Fungi</taxon>
        <taxon>Dikarya</taxon>
        <taxon>Ascomycota</taxon>
        <taxon>Pezizomycotina</taxon>
        <taxon>Sordariomycetes</taxon>
        <taxon>Hypocreomycetidae</taxon>
        <taxon>Hypocreales</taxon>
        <taxon>Stachybotryaceae</taxon>
        <taxon>Stachybotrys</taxon>
    </lineage>
</organism>
<reference evidence="2" key="1">
    <citation type="journal article" date="2021" name="Nat. Commun.">
        <title>Genetic determinants of endophytism in the Arabidopsis root mycobiome.</title>
        <authorList>
            <person name="Mesny F."/>
            <person name="Miyauchi S."/>
            <person name="Thiergart T."/>
            <person name="Pickel B."/>
            <person name="Atanasova L."/>
            <person name="Karlsson M."/>
            <person name="Huettel B."/>
            <person name="Barry K.W."/>
            <person name="Haridas S."/>
            <person name="Chen C."/>
            <person name="Bauer D."/>
            <person name="Andreopoulos W."/>
            <person name="Pangilinan J."/>
            <person name="LaButti K."/>
            <person name="Riley R."/>
            <person name="Lipzen A."/>
            <person name="Clum A."/>
            <person name="Drula E."/>
            <person name="Henrissat B."/>
            <person name="Kohler A."/>
            <person name="Grigoriev I.V."/>
            <person name="Martin F.M."/>
            <person name="Hacquard S."/>
        </authorList>
    </citation>
    <scope>NUCLEOTIDE SEQUENCE</scope>
    <source>
        <strain evidence="2">MPI-CAGE-CH-0235</strain>
    </source>
</reference>
<proteinExistence type="predicted"/>
<keyword evidence="3" id="KW-1185">Reference proteome</keyword>
<dbReference type="Proteomes" id="UP000813444">
    <property type="component" value="Unassembled WGS sequence"/>
</dbReference>
<dbReference type="EMBL" id="JAGPNK010000005">
    <property type="protein sequence ID" value="KAH7320753.1"/>
    <property type="molecule type" value="Genomic_DNA"/>
</dbReference>
<name>A0A8K0WTN2_9HYPO</name>
<accession>A0A8K0WTN2</accession>
<feature type="signal peptide" evidence="1">
    <location>
        <begin position="1"/>
        <end position="19"/>
    </location>
</feature>
<evidence type="ECO:0000313" key="2">
    <source>
        <dbReference type="EMBL" id="KAH7320753.1"/>
    </source>
</evidence>
<gene>
    <name evidence="2" type="ORF">B0I35DRAFT_407799</name>
</gene>
<protein>
    <recommendedName>
        <fullName evidence="4">Infection structure specific protein</fullName>
    </recommendedName>
</protein>
<dbReference type="AlphaFoldDB" id="A0A8K0WTN2"/>
<dbReference type="OrthoDB" id="4960012at2759"/>